<dbReference type="SUPFAM" id="SSF53067">
    <property type="entry name" value="Actin-like ATPase domain"/>
    <property type="match status" value="1"/>
</dbReference>
<dbReference type="PANTHER" id="PTHR18964:SF149">
    <property type="entry name" value="BIFUNCTIONAL UDP-N-ACETYLGLUCOSAMINE 2-EPIMERASE_N-ACETYLMANNOSAMINE KINASE"/>
    <property type="match status" value="1"/>
</dbReference>
<dbReference type="RefSeq" id="WP_234865310.1">
    <property type="nucleotide sequence ID" value="NZ_JAKEVY010000002.1"/>
</dbReference>
<dbReference type="Gene3D" id="1.10.10.10">
    <property type="entry name" value="Winged helix-like DNA-binding domain superfamily/Winged helix DNA-binding domain"/>
    <property type="match status" value="1"/>
</dbReference>
<comment type="caution">
    <text evidence="2">The sequence shown here is derived from an EMBL/GenBank/DDBJ whole genome shotgun (WGS) entry which is preliminary data.</text>
</comment>
<reference evidence="2 3" key="1">
    <citation type="submission" date="2022-01" db="EMBL/GenBank/DDBJ databases">
        <title>Flavihumibacter sp. nov., isolated from sediment of a river.</title>
        <authorList>
            <person name="Liu H."/>
        </authorList>
    </citation>
    <scope>NUCLEOTIDE SEQUENCE [LARGE SCALE GENOMIC DNA]</scope>
    <source>
        <strain evidence="2 3">RY-1</strain>
    </source>
</reference>
<dbReference type="SUPFAM" id="SSF46785">
    <property type="entry name" value="Winged helix' DNA-binding domain"/>
    <property type="match status" value="1"/>
</dbReference>
<dbReference type="Gene3D" id="3.30.420.40">
    <property type="match status" value="2"/>
</dbReference>
<dbReference type="PANTHER" id="PTHR18964">
    <property type="entry name" value="ROK (REPRESSOR, ORF, KINASE) FAMILY"/>
    <property type="match status" value="1"/>
</dbReference>
<dbReference type="InterPro" id="IPR036388">
    <property type="entry name" value="WH-like_DNA-bd_sf"/>
</dbReference>
<evidence type="ECO:0000313" key="3">
    <source>
        <dbReference type="Proteomes" id="UP001200145"/>
    </source>
</evidence>
<proteinExistence type="inferred from homology"/>
<dbReference type="InterPro" id="IPR043129">
    <property type="entry name" value="ATPase_NBD"/>
</dbReference>
<gene>
    <name evidence="2" type="ORF">L0U88_07915</name>
</gene>
<accession>A0ABS9BFR1</accession>
<evidence type="ECO:0000256" key="1">
    <source>
        <dbReference type="ARBA" id="ARBA00006479"/>
    </source>
</evidence>
<dbReference type="Proteomes" id="UP001200145">
    <property type="component" value="Unassembled WGS sequence"/>
</dbReference>
<evidence type="ECO:0000313" key="2">
    <source>
        <dbReference type="EMBL" id="MCF1714546.1"/>
    </source>
</evidence>
<dbReference type="InterPro" id="IPR036390">
    <property type="entry name" value="WH_DNA-bd_sf"/>
</dbReference>
<dbReference type="Pfam" id="PF00480">
    <property type="entry name" value="ROK"/>
    <property type="match status" value="1"/>
</dbReference>
<dbReference type="InterPro" id="IPR000600">
    <property type="entry name" value="ROK"/>
</dbReference>
<sequence>MNSIKKRIIKQLYFGKTLSGTDLSERIQRSLPVTNKLLNELKVAGDVVELGYAPSTGGRRPMMYSLNKQYGYIVSIAMDQLFTRIGILNMEHSFVTPVERHALNLETEPEALTMLISLVEQHIQSSGIDRGRILGVGIGMPGFIDLEKGINYSFFRTETGSIRQKLEDQLQLPVYLDNDSSLVALAEYRFGAARNKKNVMVVNISWGVGLGMVLNGELFRGHNGFAGEFSHIPIFSSNKLCSCGKTGCLETEASLLVLVEKAVRGIQEGKITNLPRISLEQPEEACSAIIQMALKGDKFCIELLYEIGYNIGRGIAILIHILNPELIILSGRGAAAGKLWFAPIQQAINEHSIPRLAEHTSVEVSTVGNKDELYGAAALVMEHFDRETKKKNRTVGLLNPITTGIYN</sequence>
<keyword evidence="3" id="KW-1185">Reference proteome</keyword>
<organism evidence="2 3">
    <name type="scientific">Flavihumibacter fluminis</name>
    <dbReference type="NCBI Taxonomy" id="2909236"/>
    <lineage>
        <taxon>Bacteria</taxon>
        <taxon>Pseudomonadati</taxon>
        <taxon>Bacteroidota</taxon>
        <taxon>Chitinophagia</taxon>
        <taxon>Chitinophagales</taxon>
        <taxon>Chitinophagaceae</taxon>
        <taxon>Flavihumibacter</taxon>
    </lineage>
</organism>
<dbReference type="EMBL" id="JAKEVY010000002">
    <property type="protein sequence ID" value="MCF1714546.1"/>
    <property type="molecule type" value="Genomic_DNA"/>
</dbReference>
<name>A0ABS9BFR1_9BACT</name>
<protein>
    <submittedName>
        <fullName evidence="2">ROK family protein</fullName>
    </submittedName>
</protein>
<comment type="similarity">
    <text evidence="1">Belongs to the ROK (NagC/XylR) family.</text>
</comment>